<comment type="activity regulation">
    <text evidence="8">Na(+) is not transported, but it plays an essential structural role and its presence is essential for fluoride channel function.</text>
</comment>
<reference evidence="9 10" key="1">
    <citation type="submission" date="2019-03" db="EMBL/GenBank/DDBJ databases">
        <title>Genomic Encyclopedia of Type Strains, Phase IV (KMG-IV): sequencing the most valuable type-strain genomes for metagenomic binning, comparative biology and taxonomic classification.</title>
        <authorList>
            <person name="Goeker M."/>
        </authorList>
    </citation>
    <scope>NUCLEOTIDE SEQUENCE [LARGE SCALE GENOMIC DNA]</scope>
    <source>
        <strain evidence="9 10">DSM 13328</strain>
    </source>
</reference>
<evidence type="ECO:0000256" key="3">
    <source>
        <dbReference type="ARBA" id="ARBA00022692"/>
    </source>
</evidence>
<dbReference type="GO" id="GO:0140114">
    <property type="term" value="P:cellular detoxification of fluoride"/>
    <property type="evidence" value="ECO:0007669"/>
    <property type="project" value="UniProtKB-UniRule"/>
</dbReference>
<name>A0A484F516_9EURY</name>
<evidence type="ECO:0000256" key="7">
    <source>
        <dbReference type="ARBA" id="ARBA00035585"/>
    </source>
</evidence>
<dbReference type="EMBL" id="SNYS01000006">
    <property type="protein sequence ID" value="TDQ70181.1"/>
    <property type="molecule type" value="Genomic_DNA"/>
</dbReference>
<proteinExistence type="inferred from homology"/>
<evidence type="ECO:0000256" key="8">
    <source>
        <dbReference type="HAMAP-Rule" id="MF_00454"/>
    </source>
</evidence>
<keyword evidence="8" id="KW-0813">Transport</keyword>
<keyword evidence="8" id="KW-0407">Ion channel</keyword>
<dbReference type="Pfam" id="PF02537">
    <property type="entry name" value="CRCB"/>
    <property type="match status" value="1"/>
</dbReference>
<protein>
    <recommendedName>
        <fullName evidence="8">Fluoride-specific ion channel FluC</fullName>
    </recommendedName>
</protein>
<feature type="transmembrane region" description="Helical" evidence="8">
    <location>
        <begin position="80"/>
        <end position="98"/>
    </location>
</feature>
<evidence type="ECO:0000313" key="10">
    <source>
        <dbReference type="Proteomes" id="UP000294855"/>
    </source>
</evidence>
<keyword evidence="2 8" id="KW-1003">Cell membrane</keyword>
<dbReference type="Proteomes" id="UP000294855">
    <property type="component" value="Unassembled WGS sequence"/>
</dbReference>
<feature type="binding site" evidence="8">
    <location>
        <position position="91"/>
    </location>
    <ligand>
        <name>Na(+)</name>
        <dbReference type="ChEBI" id="CHEBI:29101"/>
        <note>structural</note>
    </ligand>
</feature>
<dbReference type="InterPro" id="IPR003691">
    <property type="entry name" value="FluC"/>
</dbReference>
<dbReference type="RefSeq" id="WP_133516992.1">
    <property type="nucleotide sequence ID" value="NZ_JAHDUW010000005.1"/>
</dbReference>
<accession>A0A484F516</accession>
<dbReference type="GO" id="GO:0005886">
    <property type="term" value="C:plasma membrane"/>
    <property type="evidence" value="ECO:0007669"/>
    <property type="project" value="UniProtKB-SubCell"/>
</dbReference>
<sequence length="138" mass="14819">MAVSEMAILGLLFAGIGGTAGAFIRFITVEVFKKQTTFPAGVLISNAVGTFVLALVTFYISKEAGSLEGEIFRHMELFVFFFNTGVLGSLTTFSALSYDNLIYLEQKKFLAAAANIFLNITAGTVAVFAGFLAAFYIL</sequence>
<keyword evidence="5 8" id="KW-0472">Membrane</keyword>
<keyword evidence="10" id="KW-1185">Reference proteome</keyword>
<keyword evidence="8" id="KW-0915">Sodium</keyword>
<keyword evidence="8" id="KW-0406">Ion transport</keyword>
<feature type="transmembrane region" description="Helical" evidence="8">
    <location>
        <begin position="110"/>
        <end position="137"/>
    </location>
</feature>
<comment type="function">
    <text evidence="8">Fluoride-specific ion channel. Important for reducing fluoride concentration in the cell, thus reducing its toxicity.</text>
</comment>
<organism evidence="9 10">
    <name type="scientific">Methanimicrococcus blatticola</name>
    <dbReference type="NCBI Taxonomy" id="91560"/>
    <lineage>
        <taxon>Archaea</taxon>
        <taxon>Methanobacteriati</taxon>
        <taxon>Methanobacteriota</taxon>
        <taxon>Stenosarchaea group</taxon>
        <taxon>Methanomicrobia</taxon>
        <taxon>Methanosarcinales</taxon>
        <taxon>Methanosarcinaceae</taxon>
        <taxon>Methanimicrococcus</taxon>
    </lineage>
</organism>
<dbReference type="GO" id="GO:0046872">
    <property type="term" value="F:metal ion binding"/>
    <property type="evidence" value="ECO:0007669"/>
    <property type="project" value="UniProtKB-KW"/>
</dbReference>
<comment type="caution">
    <text evidence="9">The sequence shown here is derived from an EMBL/GenBank/DDBJ whole genome shotgun (WGS) entry which is preliminary data.</text>
</comment>
<keyword evidence="4 8" id="KW-1133">Transmembrane helix</keyword>
<keyword evidence="3 8" id="KW-0812">Transmembrane</keyword>
<gene>
    <name evidence="8" type="primary">fluC</name>
    <name evidence="8" type="synonym">crcB</name>
    <name evidence="9" type="ORF">C7391_0521</name>
</gene>
<evidence type="ECO:0000256" key="1">
    <source>
        <dbReference type="ARBA" id="ARBA00004651"/>
    </source>
</evidence>
<evidence type="ECO:0000256" key="5">
    <source>
        <dbReference type="ARBA" id="ARBA00023136"/>
    </source>
</evidence>
<evidence type="ECO:0000256" key="6">
    <source>
        <dbReference type="ARBA" id="ARBA00035120"/>
    </source>
</evidence>
<evidence type="ECO:0000313" key="9">
    <source>
        <dbReference type="EMBL" id="TDQ70181.1"/>
    </source>
</evidence>
<comment type="subcellular location">
    <subcellularLocation>
        <location evidence="1 8">Cell membrane</location>
        <topology evidence="1 8">Multi-pass membrane protein</topology>
    </subcellularLocation>
</comment>
<feature type="transmembrane region" description="Helical" evidence="8">
    <location>
        <begin position="6"/>
        <end position="28"/>
    </location>
</feature>
<dbReference type="GO" id="GO:0062054">
    <property type="term" value="F:fluoride channel activity"/>
    <property type="evidence" value="ECO:0007669"/>
    <property type="project" value="UniProtKB-UniRule"/>
</dbReference>
<evidence type="ECO:0000256" key="4">
    <source>
        <dbReference type="ARBA" id="ARBA00022989"/>
    </source>
</evidence>
<comment type="catalytic activity">
    <reaction evidence="7">
        <text>fluoride(in) = fluoride(out)</text>
        <dbReference type="Rhea" id="RHEA:76159"/>
        <dbReference type="ChEBI" id="CHEBI:17051"/>
    </reaction>
    <physiologicalReaction direction="left-to-right" evidence="7">
        <dbReference type="Rhea" id="RHEA:76160"/>
    </physiologicalReaction>
</comment>
<feature type="binding site" evidence="8">
    <location>
        <position position="88"/>
    </location>
    <ligand>
        <name>Na(+)</name>
        <dbReference type="ChEBI" id="CHEBI:29101"/>
        <note>structural</note>
    </ligand>
</feature>
<evidence type="ECO:0000256" key="2">
    <source>
        <dbReference type="ARBA" id="ARBA00022475"/>
    </source>
</evidence>
<comment type="similarity">
    <text evidence="6 8">Belongs to the fluoride channel Fluc/FEX (TC 1.A.43) family.</text>
</comment>
<feature type="transmembrane region" description="Helical" evidence="8">
    <location>
        <begin position="40"/>
        <end position="60"/>
    </location>
</feature>
<keyword evidence="8" id="KW-0479">Metal-binding</keyword>
<dbReference type="HAMAP" id="MF_00454">
    <property type="entry name" value="FluC"/>
    <property type="match status" value="1"/>
</dbReference>
<dbReference type="AlphaFoldDB" id="A0A484F516"/>